<dbReference type="InParanoid" id="Q4DBA8"/>
<organism evidence="1 2">
    <name type="scientific">Trypanosoma cruzi (strain CL Brener)</name>
    <dbReference type="NCBI Taxonomy" id="353153"/>
    <lineage>
        <taxon>Eukaryota</taxon>
        <taxon>Discoba</taxon>
        <taxon>Euglenozoa</taxon>
        <taxon>Kinetoplastea</taxon>
        <taxon>Metakinetoplastina</taxon>
        <taxon>Trypanosomatida</taxon>
        <taxon>Trypanosomatidae</taxon>
        <taxon>Trypanosoma</taxon>
        <taxon>Schizotrypanum</taxon>
    </lineage>
</organism>
<keyword evidence="2" id="KW-1185">Reference proteome</keyword>
<protein>
    <recommendedName>
        <fullName evidence="3">CHCH domain-containing protein</fullName>
    </recommendedName>
</protein>
<evidence type="ECO:0000313" key="1">
    <source>
        <dbReference type="EMBL" id="EAN89824.1"/>
    </source>
</evidence>
<sequence length="112" mass="12799">MVFSMDSNICDEEVTTWRKCIERNLGDHKLEKKCSAELALFDRCIASWRLNGAKEVKIKGESEGEPPPQCAALSCLIGTCLRNTDYDFSRCKVPMQYFKHCVKSFYGSEYVV</sequence>
<accession>Q4DBA8</accession>
<dbReference type="Proteomes" id="UP000002296">
    <property type="component" value="Unassembled WGS sequence"/>
</dbReference>
<dbReference type="eggNOG" id="ENOG502S4CG">
    <property type="taxonomic scope" value="Eukaryota"/>
</dbReference>
<dbReference type="GeneID" id="3542670"/>
<dbReference type="RefSeq" id="XP_811675.1">
    <property type="nucleotide sequence ID" value="XM_806582.1"/>
</dbReference>
<proteinExistence type="predicted"/>
<dbReference type="EMBL" id="AAHK01000707">
    <property type="protein sequence ID" value="EAN89824.1"/>
    <property type="molecule type" value="Genomic_DNA"/>
</dbReference>
<evidence type="ECO:0000313" key="2">
    <source>
        <dbReference type="Proteomes" id="UP000002296"/>
    </source>
</evidence>
<dbReference type="SMR" id="Q4DBA8"/>
<dbReference type="PaxDb" id="353153-Q4DBA8"/>
<gene>
    <name evidence="1" type="ORF">Tc00.1047053509161.135</name>
</gene>
<dbReference type="AlphaFoldDB" id="Q4DBA8"/>
<evidence type="ECO:0008006" key="3">
    <source>
        <dbReference type="Google" id="ProtNLM"/>
    </source>
</evidence>
<dbReference type="InterPro" id="IPR009069">
    <property type="entry name" value="Cys_alpha_HP_mot_SF"/>
</dbReference>
<name>Q4DBA8_TRYCC</name>
<dbReference type="KEGG" id="tcr:509161.135"/>
<reference evidence="1 2" key="1">
    <citation type="journal article" date="2005" name="Science">
        <title>The genome sequence of Trypanosoma cruzi, etiologic agent of Chagas disease.</title>
        <authorList>
            <person name="El-Sayed N.M."/>
            <person name="Myler P.J."/>
            <person name="Bartholomeu D.C."/>
            <person name="Nilsson D."/>
            <person name="Aggarwal G."/>
            <person name="Tran A.N."/>
            <person name="Ghedin E."/>
            <person name="Worthey E.A."/>
            <person name="Delcher A.L."/>
            <person name="Blandin G."/>
            <person name="Westenberger S.J."/>
            <person name="Caler E."/>
            <person name="Cerqueira G.C."/>
            <person name="Branche C."/>
            <person name="Haas B."/>
            <person name="Anupama A."/>
            <person name="Arner E."/>
            <person name="Aslund L."/>
            <person name="Attipoe P."/>
            <person name="Bontempi E."/>
            <person name="Bringaud F."/>
            <person name="Burton P."/>
            <person name="Cadag E."/>
            <person name="Campbell D.A."/>
            <person name="Carrington M."/>
            <person name="Crabtree J."/>
            <person name="Darban H."/>
            <person name="da Silveira J.F."/>
            <person name="de Jong P."/>
            <person name="Edwards K."/>
            <person name="Englund P.T."/>
            <person name="Fazelina G."/>
            <person name="Feldblyum T."/>
            <person name="Ferella M."/>
            <person name="Frasch A.C."/>
            <person name="Gull K."/>
            <person name="Horn D."/>
            <person name="Hou L."/>
            <person name="Huang Y."/>
            <person name="Kindlund E."/>
            <person name="Klingbeil M."/>
            <person name="Kluge S."/>
            <person name="Koo H."/>
            <person name="Lacerda D."/>
            <person name="Levin M.J."/>
            <person name="Lorenzi H."/>
            <person name="Louie T."/>
            <person name="Machado C.R."/>
            <person name="McCulloch R."/>
            <person name="McKenna A."/>
            <person name="Mizuno Y."/>
            <person name="Mottram J.C."/>
            <person name="Nelson S."/>
            <person name="Ochaya S."/>
            <person name="Osoegawa K."/>
            <person name="Pai G."/>
            <person name="Parsons M."/>
            <person name="Pentony M."/>
            <person name="Pettersson U."/>
            <person name="Pop M."/>
            <person name="Ramirez J.L."/>
            <person name="Rinta J."/>
            <person name="Robertson L."/>
            <person name="Salzberg S.L."/>
            <person name="Sanchez D.O."/>
            <person name="Seyler A."/>
            <person name="Sharma R."/>
            <person name="Shetty J."/>
            <person name="Simpson A.J."/>
            <person name="Sisk E."/>
            <person name="Tammi M.T."/>
            <person name="Tarleton R."/>
            <person name="Teixeira S."/>
            <person name="Van Aken S."/>
            <person name="Vogt C."/>
            <person name="Ward P.N."/>
            <person name="Wickstead B."/>
            <person name="Wortman J."/>
            <person name="White O."/>
            <person name="Fraser C.M."/>
            <person name="Stuart K.D."/>
            <person name="Andersson B."/>
        </authorList>
    </citation>
    <scope>NUCLEOTIDE SEQUENCE [LARGE SCALE GENOMIC DNA]</scope>
    <source>
        <strain evidence="1 2">CL Brener</strain>
    </source>
</reference>
<dbReference type="OMA" id="FERCKPH"/>
<comment type="caution">
    <text evidence="1">The sequence shown here is derived from an EMBL/GenBank/DDBJ whole genome shotgun (WGS) entry which is preliminary data.</text>
</comment>
<dbReference type="SUPFAM" id="SSF47072">
    <property type="entry name" value="Cysteine alpha-hairpin motif"/>
    <property type="match status" value="1"/>
</dbReference>
<dbReference type="Gene3D" id="1.10.287.1130">
    <property type="entry name" value="CytochromE C oxidase copper chaperone"/>
    <property type="match status" value="1"/>
</dbReference>